<dbReference type="KEGG" id="dgr:6558200"/>
<dbReference type="GO" id="GO:0042742">
    <property type="term" value="P:defense response to bacterium"/>
    <property type="evidence" value="ECO:0007669"/>
    <property type="project" value="UniProtKB-KW"/>
</dbReference>
<dbReference type="InterPro" id="IPR000974">
    <property type="entry name" value="Glyco_hydro_22_lys"/>
</dbReference>
<dbReference type="HOGENOM" id="CLU_111620_2_1_1"/>
<feature type="chain" id="PRO_5002808175" description="lysozyme" evidence="10">
    <location>
        <begin position="23"/>
        <end position="143"/>
    </location>
</feature>
<dbReference type="EMBL" id="CH916366">
    <property type="protein sequence ID" value="EDV95954.1"/>
    <property type="molecule type" value="Genomic_DNA"/>
</dbReference>
<dbReference type="PANTHER" id="PTHR11407:SF36">
    <property type="entry name" value="GEO02684P1-RELATED"/>
    <property type="match status" value="1"/>
</dbReference>
<proteinExistence type="inferred from homology"/>
<accession>B4J229</accession>
<evidence type="ECO:0000313" key="11">
    <source>
        <dbReference type="EMBL" id="EDV95954.1"/>
    </source>
</evidence>
<keyword evidence="5" id="KW-0081">Bacteriolytic enzyme</keyword>
<dbReference type="Proteomes" id="UP000001070">
    <property type="component" value="Unassembled WGS sequence"/>
</dbReference>
<sequence>MKVYIVVGALAVLASLVAPGLARTMDRCSLANEMSNLGVPRDQLARWTCIAERESSYRTHVVGPANTDGSHDHGIFQLNDRYWCQARGRRSSNLCGLSCDTVRTDDITNAVRCAQRVLSIQGWTAWSVWRFCSGDLPSIDPCF</sequence>
<dbReference type="GO" id="GO:0003796">
    <property type="term" value="F:lysozyme activity"/>
    <property type="evidence" value="ECO:0007669"/>
    <property type="project" value="UniProtKB-EC"/>
</dbReference>
<dbReference type="eggNOG" id="ENOG502RZU4">
    <property type="taxonomic scope" value="Eukaryota"/>
</dbReference>
<dbReference type="InterPro" id="IPR001916">
    <property type="entry name" value="Glyco_hydro_22"/>
</dbReference>
<comment type="similarity">
    <text evidence="2 9">Belongs to the glycosyl hydrolase 22 family.</text>
</comment>
<reference evidence="11 12" key="1">
    <citation type="journal article" date="2007" name="Nature">
        <title>Evolution of genes and genomes on the Drosophila phylogeny.</title>
        <authorList>
            <consortium name="Drosophila 12 Genomes Consortium"/>
            <person name="Clark A.G."/>
            <person name="Eisen M.B."/>
            <person name="Smith D.R."/>
            <person name="Bergman C.M."/>
            <person name="Oliver B."/>
            <person name="Markow T.A."/>
            <person name="Kaufman T.C."/>
            <person name="Kellis M."/>
            <person name="Gelbart W."/>
            <person name="Iyer V.N."/>
            <person name="Pollard D.A."/>
            <person name="Sackton T.B."/>
            <person name="Larracuente A.M."/>
            <person name="Singh N.D."/>
            <person name="Abad J.P."/>
            <person name="Abt D.N."/>
            <person name="Adryan B."/>
            <person name="Aguade M."/>
            <person name="Akashi H."/>
            <person name="Anderson W.W."/>
            <person name="Aquadro C.F."/>
            <person name="Ardell D.H."/>
            <person name="Arguello R."/>
            <person name="Artieri C.G."/>
            <person name="Barbash D.A."/>
            <person name="Barker D."/>
            <person name="Barsanti P."/>
            <person name="Batterham P."/>
            <person name="Batzoglou S."/>
            <person name="Begun D."/>
            <person name="Bhutkar A."/>
            <person name="Blanco E."/>
            <person name="Bosak S.A."/>
            <person name="Bradley R.K."/>
            <person name="Brand A.D."/>
            <person name="Brent M.R."/>
            <person name="Brooks A.N."/>
            <person name="Brown R.H."/>
            <person name="Butlin R.K."/>
            <person name="Caggese C."/>
            <person name="Calvi B.R."/>
            <person name="Bernardo de Carvalho A."/>
            <person name="Caspi A."/>
            <person name="Castrezana S."/>
            <person name="Celniker S.E."/>
            <person name="Chang J.L."/>
            <person name="Chapple C."/>
            <person name="Chatterji S."/>
            <person name="Chinwalla A."/>
            <person name="Civetta A."/>
            <person name="Clifton S.W."/>
            <person name="Comeron J.M."/>
            <person name="Costello J.C."/>
            <person name="Coyne J.A."/>
            <person name="Daub J."/>
            <person name="David R.G."/>
            <person name="Delcher A.L."/>
            <person name="Delehaunty K."/>
            <person name="Do C.B."/>
            <person name="Ebling H."/>
            <person name="Edwards K."/>
            <person name="Eickbush T."/>
            <person name="Evans J.D."/>
            <person name="Filipski A."/>
            <person name="Findeiss S."/>
            <person name="Freyhult E."/>
            <person name="Fulton L."/>
            <person name="Fulton R."/>
            <person name="Garcia A.C."/>
            <person name="Gardiner A."/>
            <person name="Garfield D.A."/>
            <person name="Garvin B.E."/>
            <person name="Gibson G."/>
            <person name="Gilbert D."/>
            <person name="Gnerre S."/>
            <person name="Godfrey J."/>
            <person name="Good R."/>
            <person name="Gotea V."/>
            <person name="Gravely B."/>
            <person name="Greenberg A.J."/>
            <person name="Griffiths-Jones S."/>
            <person name="Gross S."/>
            <person name="Guigo R."/>
            <person name="Gustafson E.A."/>
            <person name="Haerty W."/>
            <person name="Hahn M.W."/>
            <person name="Halligan D.L."/>
            <person name="Halpern A.L."/>
            <person name="Halter G.M."/>
            <person name="Han M.V."/>
            <person name="Heger A."/>
            <person name="Hillier L."/>
            <person name="Hinrichs A.S."/>
            <person name="Holmes I."/>
            <person name="Hoskins R.A."/>
            <person name="Hubisz M.J."/>
            <person name="Hultmark D."/>
            <person name="Huntley M.A."/>
            <person name="Jaffe D.B."/>
            <person name="Jagadeeshan S."/>
            <person name="Jeck W.R."/>
            <person name="Johnson J."/>
            <person name="Jones C.D."/>
            <person name="Jordan W.C."/>
            <person name="Karpen G.H."/>
            <person name="Kataoka E."/>
            <person name="Keightley P.D."/>
            <person name="Kheradpour P."/>
            <person name="Kirkness E.F."/>
            <person name="Koerich L.B."/>
            <person name="Kristiansen K."/>
            <person name="Kudrna D."/>
            <person name="Kulathinal R.J."/>
            <person name="Kumar S."/>
            <person name="Kwok R."/>
            <person name="Lander E."/>
            <person name="Langley C.H."/>
            <person name="Lapoint R."/>
            <person name="Lazzaro B.P."/>
            <person name="Lee S.J."/>
            <person name="Levesque L."/>
            <person name="Li R."/>
            <person name="Lin C.F."/>
            <person name="Lin M.F."/>
            <person name="Lindblad-Toh K."/>
            <person name="Llopart A."/>
            <person name="Long M."/>
            <person name="Low L."/>
            <person name="Lozovsky E."/>
            <person name="Lu J."/>
            <person name="Luo M."/>
            <person name="Machado C.A."/>
            <person name="Makalowski W."/>
            <person name="Marzo M."/>
            <person name="Matsuda M."/>
            <person name="Matzkin L."/>
            <person name="McAllister B."/>
            <person name="McBride C.S."/>
            <person name="McKernan B."/>
            <person name="McKernan K."/>
            <person name="Mendez-Lago M."/>
            <person name="Minx P."/>
            <person name="Mollenhauer M.U."/>
            <person name="Montooth K."/>
            <person name="Mount S.M."/>
            <person name="Mu X."/>
            <person name="Myers E."/>
            <person name="Negre B."/>
            <person name="Newfeld S."/>
            <person name="Nielsen R."/>
            <person name="Noor M.A."/>
            <person name="O'Grady P."/>
            <person name="Pachter L."/>
            <person name="Papaceit M."/>
            <person name="Parisi M.J."/>
            <person name="Parisi M."/>
            <person name="Parts L."/>
            <person name="Pedersen J.S."/>
            <person name="Pesole G."/>
            <person name="Phillippy A.M."/>
            <person name="Ponting C.P."/>
            <person name="Pop M."/>
            <person name="Porcelli D."/>
            <person name="Powell J.R."/>
            <person name="Prohaska S."/>
            <person name="Pruitt K."/>
            <person name="Puig M."/>
            <person name="Quesneville H."/>
            <person name="Ram K.R."/>
            <person name="Rand D."/>
            <person name="Rasmussen M.D."/>
            <person name="Reed L.K."/>
            <person name="Reenan R."/>
            <person name="Reily A."/>
            <person name="Remington K.A."/>
            <person name="Rieger T.T."/>
            <person name="Ritchie M.G."/>
            <person name="Robin C."/>
            <person name="Rogers Y.H."/>
            <person name="Rohde C."/>
            <person name="Rozas J."/>
            <person name="Rubenfield M.J."/>
            <person name="Ruiz A."/>
            <person name="Russo S."/>
            <person name="Salzberg S.L."/>
            <person name="Sanchez-Gracia A."/>
            <person name="Saranga D.J."/>
            <person name="Sato H."/>
            <person name="Schaeffer S.W."/>
            <person name="Schatz M.C."/>
            <person name="Schlenke T."/>
            <person name="Schwartz R."/>
            <person name="Segarra C."/>
            <person name="Singh R.S."/>
            <person name="Sirot L."/>
            <person name="Sirota M."/>
            <person name="Sisneros N.B."/>
            <person name="Smith C.D."/>
            <person name="Smith T.F."/>
            <person name="Spieth J."/>
            <person name="Stage D.E."/>
            <person name="Stark A."/>
            <person name="Stephan W."/>
            <person name="Strausberg R.L."/>
            <person name="Strempel S."/>
            <person name="Sturgill D."/>
            <person name="Sutton G."/>
            <person name="Sutton G.G."/>
            <person name="Tao W."/>
            <person name="Teichmann S."/>
            <person name="Tobari Y.N."/>
            <person name="Tomimura Y."/>
            <person name="Tsolas J.M."/>
            <person name="Valente V.L."/>
            <person name="Venter E."/>
            <person name="Venter J.C."/>
            <person name="Vicario S."/>
            <person name="Vieira F.G."/>
            <person name="Vilella A.J."/>
            <person name="Villasante A."/>
            <person name="Walenz B."/>
            <person name="Wang J."/>
            <person name="Wasserman M."/>
            <person name="Watts T."/>
            <person name="Wilson D."/>
            <person name="Wilson R.K."/>
            <person name="Wing R.A."/>
            <person name="Wolfner M.F."/>
            <person name="Wong A."/>
            <person name="Wong G.K."/>
            <person name="Wu C.I."/>
            <person name="Wu G."/>
            <person name="Yamamoto D."/>
            <person name="Yang H.P."/>
            <person name="Yang S.P."/>
            <person name="Yorke J.A."/>
            <person name="Yoshida K."/>
            <person name="Zdobnov E."/>
            <person name="Zhang P."/>
            <person name="Zhang Y."/>
            <person name="Zimin A.V."/>
            <person name="Baldwin J."/>
            <person name="Abdouelleil A."/>
            <person name="Abdulkadir J."/>
            <person name="Abebe A."/>
            <person name="Abera B."/>
            <person name="Abreu J."/>
            <person name="Acer S.C."/>
            <person name="Aftuck L."/>
            <person name="Alexander A."/>
            <person name="An P."/>
            <person name="Anderson E."/>
            <person name="Anderson S."/>
            <person name="Arachi H."/>
            <person name="Azer M."/>
            <person name="Bachantsang P."/>
            <person name="Barry A."/>
            <person name="Bayul T."/>
            <person name="Berlin A."/>
            <person name="Bessette D."/>
            <person name="Bloom T."/>
            <person name="Blye J."/>
            <person name="Boguslavskiy L."/>
            <person name="Bonnet C."/>
            <person name="Boukhgalter B."/>
            <person name="Bourzgui I."/>
            <person name="Brown A."/>
            <person name="Cahill P."/>
            <person name="Channer S."/>
            <person name="Cheshatsang Y."/>
            <person name="Chuda L."/>
            <person name="Citroen M."/>
            <person name="Collymore A."/>
            <person name="Cooke P."/>
            <person name="Costello M."/>
            <person name="D'Aco K."/>
            <person name="Daza R."/>
            <person name="De Haan G."/>
            <person name="DeGray S."/>
            <person name="DeMaso C."/>
            <person name="Dhargay N."/>
            <person name="Dooley K."/>
            <person name="Dooley E."/>
            <person name="Doricent M."/>
            <person name="Dorje P."/>
            <person name="Dorjee K."/>
            <person name="Dupes A."/>
            <person name="Elong R."/>
            <person name="Falk J."/>
            <person name="Farina A."/>
            <person name="Faro S."/>
            <person name="Ferguson D."/>
            <person name="Fisher S."/>
            <person name="Foley C.D."/>
            <person name="Franke A."/>
            <person name="Friedrich D."/>
            <person name="Gadbois L."/>
            <person name="Gearin G."/>
            <person name="Gearin C.R."/>
            <person name="Giannoukos G."/>
            <person name="Goode T."/>
            <person name="Graham J."/>
            <person name="Grandbois E."/>
            <person name="Grewal S."/>
            <person name="Gyaltsen K."/>
            <person name="Hafez N."/>
            <person name="Hagos B."/>
            <person name="Hall J."/>
            <person name="Henson C."/>
            <person name="Hollinger A."/>
            <person name="Honan T."/>
            <person name="Huard M.D."/>
            <person name="Hughes L."/>
            <person name="Hurhula B."/>
            <person name="Husby M.E."/>
            <person name="Kamat A."/>
            <person name="Kanga B."/>
            <person name="Kashin S."/>
            <person name="Khazanovich D."/>
            <person name="Kisner P."/>
            <person name="Lance K."/>
            <person name="Lara M."/>
            <person name="Lee W."/>
            <person name="Lennon N."/>
            <person name="Letendre F."/>
            <person name="LeVine R."/>
            <person name="Lipovsky A."/>
            <person name="Liu X."/>
            <person name="Liu J."/>
            <person name="Liu S."/>
            <person name="Lokyitsang T."/>
            <person name="Lokyitsang Y."/>
            <person name="Lubonja R."/>
            <person name="Lui A."/>
            <person name="MacDonald P."/>
            <person name="Magnisalis V."/>
            <person name="Maru K."/>
            <person name="Matthews C."/>
            <person name="McCusker W."/>
            <person name="McDonough S."/>
            <person name="Mehta T."/>
            <person name="Meldrim J."/>
            <person name="Meneus L."/>
            <person name="Mihai O."/>
            <person name="Mihalev A."/>
            <person name="Mihova T."/>
            <person name="Mittelman R."/>
            <person name="Mlenga V."/>
            <person name="Montmayeur A."/>
            <person name="Mulrain L."/>
            <person name="Navidi A."/>
            <person name="Naylor J."/>
            <person name="Negash T."/>
            <person name="Nguyen T."/>
            <person name="Nguyen N."/>
            <person name="Nicol R."/>
            <person name="Norbu C."/>
            <person name="Norbu N."/>
            <person name="Novod N."/>
            <person name="O'Neill B."/>
            <person name="Osman S."/>
            <person name="Markiewicz E."/>
            <person name="Oyono O.L."/>
            <person name="Patti C."/>
            <person name="Phunkhang P."/>
            <person name="Pierre F."/>
            <person name="Priest M."/>
            <person name="Raghuraman S."/>
            <person name="Rege F."/>
            <person name="Reyes R."/>
            <person name="Rise C."/>
            <person name="Rogov P."/>
            <person name="Ross K."/>
            <person name="Ryan E."/>
            <person name="Settipalli S."/>
            <person name="Shea T."/>
            <person name="Sherpa N."/>
            <person name="Shi L."/>
            <person name="Shih D."/>
            <person name="Sparrow T."/>
            <person name="Spaulding J."/>
            <person name="Stalker J."/>
            <person name="Stange-Thomann N."/>
            <person name="Stavropoulos S."/>
            <person name="Stone C."/>
            <person name="Strader C."/>
            <person name="Tesfaye S."/>
            <person name="Thomson T."/>
            <person name="Thoulutsang Y."/>
            <person name="Thoulutsang D."/>
            <person name="Topham K."/>
            <person name="Topping I."/>
            <person name="Tsamla T."/>
            <person name="Vassiliev H."/>
            <person name="Vo A."/>
            <person name="Wangchuk T."/>
            <person name="Wangdi T."/>
            <person name="Weiand M."/>
            <person name="Wilkinson J."/>
            <person name="Wilson A."/>
            <person name="Yadav S."/>
            <person name="Young G."/>
            <person name="Yu Q."/>
            <person name="Zembek L."/>
            <person name="Zhong D."/>
            <person name="Zimmer A."/>
            <person name="Zwirko Z."/>
            <person name="Jaffe D.B."/>
            <person name="Alvarez P."/>
            <person name="Brockman W."/>
            <person name="Butler J."/>
            <person name="Chin C."/>
            <person name="Gnerre S."/>
            <person name="Grabherr M."/>
            <person name="Kleber M."/>
            <person name="Mauceli E."/>
            <person name="MacCallum I."/>
        </authorList>
    </citation>
    <scope>NUCLEOTIDE SEQUENCE [LARGE SCALE GENOMIC DNA]</scope>
    <source>
        <strain evidence="12">Tucson 15287-2541.00</strain>
    </source>
</reference>
<evidence type="ECO:0000256" key="8">
    <source>
        <dbReference type="ARBA" id="ARBA00023295"/>
    </source>
</evidence>
<dbReference type="InParanoid" id="B4J229"/>
<dbReference type="GO" id="GO:0031640">
    <property type="term" value="P:killing of cells of another organism"/>
    <property type="evidence" value="ECO:0007669"/>
    <property type="project" value="UniProtKB-KW"/>
</dbReference>
<keyword evidence="8" id="KW-0378">Hydrolase</keyword>
<evidence type="ECO:0000256" key="9">
    <source>
        <dbReference type="RuleBase" id="RU004440"/>
    </source>
</evidence>
<dbReference type="Pfam" id="PF00062">
    <property type="entry name" value="Lys"/>
    <property type="match status" value="1"/>
</dbReference>
<evidence type="ECO:0000256" key="4">
    <source>
        <dbReference type="ARBA" id="ARBA00022529"/>
    </source>
</evidence>
<comment type="catalytic activity">
    <reaction evidence="1">
        <text>Hydrolysis of (1-&gt;4)-beta-linkages between N-acetylmuramic acid and N-acetyl-D-glucosamine residues in a peptidoglycan and between N-acetyl-D-glucosamine residues in chitodextrins.</text>
        <dbReference type="EC" id="3.2.1.17"/>
    </reaction>
</comment>
<dbReference type="CDD" id="cd16899">
    <property type="entry name" value="LYZ_C_invert"/>
    <property type="match status" value="1"/>
</dbReference>
<dbReference type="Gene3D" id="1.10.530.10">
    <property type="match status" value="1"/>
</dbReference>
<evidence type="ECO:0000256" key="5">
    <source>
        <dbReference type="ARBA" id="ARBA00022638"/>
    </source>
</evidence>
<evidence type="ECO:0000256" key="2">
    <source>
        <dbReference type="ARBA" id="ARBA00010859"/>
    </source>
</evidence>
<evidence type="ECO:0000256" key="10">
    <source>
        <dbReference type="SAM" id="SignalP"/>
    </source>
</evidence>
<keyword evidence="6 10" id="KW-0732">Signal</keyword>
<evidence type="ECO:0000256" key="3">
    <source>
        <dbReference type="ARBA" id="ARBA00012732"/>
    </source>
</evidence>
<dbReference type="PhylomeDB" id="B4J229"/>
<dbReference type="OrthoDB" id="17373at2759"/>
<dbReference type="FunFam" id="1.10.530.10:FF:000001">
    <property type="entry name" value="Lysozyme C"/>
    <property type="match status" value="1"/>
</dbReference>
<feature type="signal peptide" evidence="10">
    <location>
        <begin position="1"/>
        <end position="22"/>
    </location>
</feature>
<dbReference type="AlphaFoldDB" id="B4J229"/>
<dbReference type="OMA" id="NNCQNRD"/>
<evidence type="ECO:0000256" key="7">
    <source>
        <dbReference type="ARBA" id="ARBA00023157"/>
    </source>
</evidence>
<evidence type="ECO:0000256" key="1">
    <source>
        <dbReference type="ARBA" id="ARBA00000632"/>
    </source>
</evidence>
<dbReference type="PANTHER" id="PTHR11407">
    <property type="entry name" value="LYSOZYME C"/>
    <property type="match status" value="1"/>
</dbReference>
<organism evidence="12">
    <name type="scientific">Drosophila grimshawi</name>
    <name type="common">Hawaiian fruit fly</name>
    <name type="synonym">Idiomyia grimshawi</name>
    <dbReference type="NCBI Taxonomy" id="7222"/>
    <lineage>
        <taxon>Eukaryota</taxon>
        <taxon>Metazoa</taxon>
        <taxon>Ecdysozoa</taxon>
        <taxon>Arthropoda</taxon>
        <taxon>Hexapoda</taxon>
        <taxon>Insecta</taxon>
        <taxon>Pterygota</taxon>
        <taxon>Neoptera</taxon>
        <taxon>Endopterygota</taxon>
        <taxon>Diptera</taxon>
        <taxon>Brachycera</taxon>
        <taxon>Muscomorpha</taxon>
        <taxon>Ephydroidea</taxon>
        <taxon>Drosophilidae</taxon>
        <taxon>Drosophila</taxon>
        <taxon>Hawaiian Drosophila</taxon>
    </lineage>
</organism>
<dbReference type="PROSITE" id="PS51348">
    <property type="entry name" value="GLYCOSYL_HYDROL_F22_2"/>
    <property type="match status" value="1"/>
</dbReference>
<dbReference type="PRINTS" id="PR00137">
    <property type="entry name" value="LYSOZYME"/>
</dbReference>
<keyword evidence="8" id="KW-0326">Glycosidase</keyword>
<dbReference type="STRING" id="7222.B4J229"/>
<keyword evidence="4" id="KW-0929">Antimicrobial</keyword>
<evidence type="ECO:0000313" key="12">
    <source>
        <dbReference type="Proteomes" id="UP000001070"/>
    </source>
</evidence>
<dbReference type="PRINTS" id="PR00135">
    <property type="entry name" value="LYZLACT"/>
</dbReference>
<name>B4J229_DROGR</name>
<dbReference type="EC" id="3.2.1.17" evidence="3"/>
<protein>
    <recommendedName>
        <fullName evidence="3">lysozyme</fullName>
        <ecNumber evidence="3">3.2.1.17</ecNumber>
    </recommendedName>
</protein>
<dbReference type="SUPFAM" id="SSF53955">
    <property type="entry name" value="Lysozyme-like"/>
    <property type="match status" value="1"/>
</dbReference>
<evidence type="ECO:0000256" key="6">
    <source>
        <dbReference type="ARBA" id="ARBA00022729"/>
    </source>
</evidence>
<dbReference type="InterPro" id="IPR023346">
    <property type="entry name" value="Lysozyme-like_dom_sf"/>
</dbReference>
<keyword evidence="12" id="KW-1185">Reference proteome</keyword>
<dbReference type="SMR" id="B4J229"/>
<gene>
    <name evidence="11" type="primary">Dgri\GH15988</name>
    <name evidence="11" type="ORF">Dgri_GH15988</name>
</gene>
<keyword evidence="7" id="KW-1015">Disulfide bond</keyword>
<dbReference type="SMART" id="SM00263">
    <property type="entry name" value="LYZ1"/>
    <property type="match status" value="1"/>
</dbReference>